<evidence type="ECO:0000313" key="2">
    <source>
        <dbReference type="Proteomes" id="UP001500618"/>
    </source>
</evidence>
<accession>A0ABN2J390</accession>
<sequence length="66" mass="7032">MCAHADEKSGIAKLQKRVRQRLPGTYGVFLTMSGYSPEALADLAYGDRVHAAGEVVRVGRGTGAQL</sequence>
<reference evidence="1 2" key="1">
    <citation type="journal article" date="2019" name="Int. J. Syst. Evol. Microbiol.">
        <title>The Global Catalogue of Microorganisms (GCM) 10K type strain sequencing project: providing services to taxonomists for standard genome sequencing and annotation.</title>
        <authorList>
            <consortium name="The Broad Institute Genomics Platform"/>
            <consortium name="The Broad Institute Genome Sequencing Center for Infectious Disease"/>
            <person name="Wu L."/>
            <person name="Ma J."/>
        </authorList>
    </citation>
    <scope>NUCLEOTIDE SEQUENCE [LARGE SCALE GENOMIC DNA]</scope>
    <source>
        <strain evidence="1 2">JCM 14718</strain>
    </source>
</reference>
<name>A0ABN2J390_9ACTN</name>
<evidence type="ECO:0000313" key="1">
    <source>
        <dbReference type="EMBL" id="GAA1716715.1"/>
    </source>
</evidence>
<protein>
    <submittedName>
        <fullName evidence="1">Uncharacterized protein</fullName>
    </submittedName>
</protein>
<organism evidence="1 2">
    <name type="scientific">Fodinicola feengrottensis</name>
    <dbReference type="NCBI Taxonomy" id="435914"/>
    <lineage>
        <taxon>Bacteria</taxon>
        <taxon>Bacillati</taxon>
        <taxon>Actinomycetota</taxon>
        <taxon>Actinomycetes</taxon>
        <taxon>Mycobacteriales</taxon>
        <taxon>Fodinicola</taxon>
    </lineage>
</organism>
<dbReference type="EMBL" id="BAAANY010000041">
    <property type="protein sequence ID" value="GAA1716715.1"/>
    <property type="molecule type" value="Genomic_DNA"/>
</dbReference>
<proteinExistence type="predicted"/>
<dbReference type="Proteomes" id="UP001500618">
    <property type="component" value="Unassembled WGS sequence"/>
</dbReference>
<comment type="caution">
    <text evidence="1">The sequence shown here is derived from an EMBL/GenBank/DDBJ whole genome shotgun (WGS) entry which is preliminary data.</text>
</comment>
<keyword evidence="2" id="KW-1185">Reference proteome</keyword>
<gene>
    <name evidence="1" type="ORF">GCM10009765_76680</name>
</gene>